<dbReference type="EMBL" id="GIFC01005344">
    <property type="protein sequence ID" value="MXU87427.1"/>
    <property type="molecule type" value="Transcribed_RNA"/>
</dbReference>
<dbReference type="AlphaFoldDB" id="A0A6B0UDL4"/>
<organism evidence="1">
    <name type="scientific">Ixodes ricinus</name>
    <name type="common">Common tick</name>
    <name type="synonym">Acarus ricinus</name>
    <dbReference type="NCBI Taxonomy" id="34613"/>
    <lineage>
        <taxon>Eukaryota</taxon>
        <taxon>Metazoa</taxon>
        <taxon>Ecdysozoa</taxon>
        <taxon>Arthropoda</taxon>
        <taxon>Chelicerata</taxon>
        <taxon>Arachnida</taxon>
        <taxon>Acari</taxon>
        <taxon>Parasitiformes</taxon>
        <taxon>Ixodida</taxon>
        <taxon>Ixodoidea</taxon>
        <taxon>Ixodidae</taxon>
        <taxon>Ixodinae</taxon>
        <taxon>Ixodes</taxon>
    </lineage>
</organism>
<proteinExistence type="predicted"/>
<sequence>MVATIDAPLHSSLLFAFVCNRKLAKNEMQSMCHQGQNKLESVDPSAELVLLGNIKRDVWQRSALVYFVDCRASLPQRAELHGAEAARFREVIRYQI</sequence>
<name>A0A6B0UDL4_IXORI</name>
<reference evidence="1" key="1">
    <citation type="submission" date="2019-12" db="EMBL/GenBank/DDBJ databases">
        <title>An insight into the sialome of adult female Ixodes ricinus ticks feeding for 6 days.</title>
        <authorList>
            <person name="Perner J."/>
            <person name="Ribeiro J.M.C."/>
        </authorList>
    </citation>
    <scope>NUCLEOTIDE SEQUENCE</scope>
    <source>
        <strain evidence="1">Semi-engorged</strain>
        <tissue evidence="1">Salivary glands</tissue>
    </source>
</reference>
<protein>
    <submittedName>
        <fullName evidence="1">Uncharacterized protein</fullName>
    </submittedName>
</protein>
<evidence type="ECO:0000313" key="1">
    <source>
        <dbReference type="EMBL" id="MXU87427.1"/>
    </source>
</evidence>
<accession>A0A6B0UDL4</accession>